<dbReference type="InterPro" id="IPR040756">
    <property type="entry name" value="Peptidase_M61_N"/>
</dbReference>
<feature type="signal peptide" evidence="1">
    <location>
        <begin position="1"/>
        <end position="23"/>
    </location>
</feature>
<organism evidence="3 4">
    <name type="scientific">Schleiferia thermophila</name>
    <dbReference type="NCBI Taxonomy" id="884107"/>
    <lineage>
        <taxon>Bacteria</taxon>
        <taxon>Pseudomonadati</taxon>
        <taxon>Bacteroidota</taxon>
        <taxon>Flavobacteriia</taxon>
        <taxon>Flavobacteriales</taxon>
        <taxon>Schleiferiaceae</taxon>
        <taxon>Schleiferia</taxon>
    </lineage>
</organism>
<evidence type="ECO:0000259" key="2">
    <source>
        <dbReference type="PROSITE" id="PS50106"/>
    </source>
</evidence>
<comment type="caution">
    <text evidence="3">The sequence shown here is derived from an EMBL/GenBank/DDBJ whole genome shotgun (WGS) entry which is preliminary data.</text>
</comment>
<keyword evidence="3" id="KW-0378">Hydrolase</keyword>
<keyword evidence="4" id="KW-1185">Reference proteome</keyword>
<evidence type="ECO:0000313" key="3">
    <source>
        <dbReference type="EMBL" id="RCX05126.1"/>
    </source>
</evidence>
<name>A0A369A9Z9_9FLAO</name>
<dbReference type="Proteomes" id="UP000253517">
    <property type="component" value="Unassembled WGS sequence"/>
</dbReference>
<feature type="domain" description="PDZ" evidence="2">
    <location>
        <begin position="512"/>
        <end position="558"/>
    </location>
</feature>
<dbReference type="GO" id="GO:0008237">
    <property type="term" value="F:metallopeptidase activity"/>
    <property type="evidence" value="ECO:0007669"/>
    <property type="project" value="UniProtKB-KW"/>
</dbReference>
<dbReference type="Gene3D" id="2.60.40.3650">
    <property type="match status" value="1"/>
</dbReference>
<evidence type="ECO:0000313" key="4">
    <source>
        <dbReference type="Proteomes" id="UP000253517"/>
    </source>
</evidence>
<proteinExistence type="predicted"/>
<sequence length="630" mass="72288">MMKNKFKLLLGFFLLVVVGFAQQRPVANRAQNAASKRVLAGYEVTLNLNEARDGLIPVEMKTPIVEADTAVFGMPAIVPGTYKIYDFGRFIFDLQAFDADGMPLYVQKHGLNQWKIYPGRKLASLRYKAKETYSDESDRRIFEPAGSDYQDSVHLMNLFTSVGFLIGQEQRPYRLVVERPKWLYGVTSLPVVSRGEEKDEFRGRNYFEIHDNPILYSRPDTASLQVKNTRVMVGVYSPNRVITAQKSLEQMQDIFEAAALYLGGKLPTELYTVLLYLADPEEMRGSGFGALEHETSTVLYMPEYDGDEFFQYMNDIVAHEFLHIVTPLTLRSQYVHHFDFNTPRMSKHLWLYEGVTEYTSHLIQVRAGLINVDEFLNRMREKIVAMVNFNAFVPMTTSSKYALDIYQDEYLNVYNKGAVLGMCIDLNLRALSNGEMGLGDVIRKLQNVYGRDTFFVDEDFFEIFTSHSHPAMKEFFARYVESAEPLPLEDLLGKAGVRYKPVFTRKFPSFGGIRIAYNEDRKAIYVSDVSDLDAFGKEMGLKEGDEIVTIKGMPFSLETFESTVANYFQTTKEGDVVEFEINRPQKKNKYKRLKLKGKAILVNVEQEHLLELDQNASEKNIALRLKWLNQ</sequence>
<accession>A0A369A9Z9</accession>
<dbReference type="SUPFAM" id="SSF50156">
    <property type="entry name" value="PDZ domain-like"/>
    <property type="match status" value="1"/>
</dbReference>
<dbReference type="EMBL" id="QPJS01000001">
    <property type="protein sequence ID" value="RCX05126.1"/>
    <property type="molecule type" value="Genomic_DNA"/>
</dbReference>
<feature type="chain" id="PRO_5017026170" evidence="1">
    <location>
        <begin position="24"/>
        <end position="630"/>
    </location>
</feature>
<keyword evidence="1" id="KW-0732">Signal</keyword>
<protein>
    <submittedName>
        <fullName evidence="3">Putative metalloprotease with PDZ domain</fullName>
    </submittedName>
</protein>
<keyword evidence="3" id="KW-0482">Metalloprotease</keyword>
<dbReference type="InterPro" id="IPR036034">
    <property type="entry name" value="PDZ_sf"/>
</dbReference>
<evidence type="ECO:0000256" key="1">
    <source>
        <dbReference type="SAM" id="SignalP"/>
    </source>
</evidence>
<dbReference type="AlphaFoldDB" id="A0A369A9Z9"/>
<reference evidence="3 4" key="1">
    <citation type="submission" date="2018-07" db="EMBL/GenBank/DDBJ databases">
        <title>Genomic Encyclopedia of Type Strains, Phase IV (KMG-IV): sequencing the most valuable type-strain genomes for metagenomic binning, comparative biology and taxonomic classification.</title>
        <authorList>
            <person name="Goeker M."/>
        </authorList>
    </citation>
    <scope>NUCLEOTIDE SEQUENCE [LARGE SCALE GENOMIC DNA]</scope>
    <source>
        <strain evidence="3 4">DSM 21410</strain>
    </source>
</reference>
<dbReference type="InterPro" id="IPR027268">
    <property type="entry name" value="Peptidase_M4/M1_CTD_sf"/>
</dbReference>
<gene>
    <name evidence="3" type="ORF">DES35_101406</name>
</gene>
<dbReference type="Gene3D" id="2.30.42.10">
    <property type="match status" value="1"/>
</dbReference>
<dbReference type="GO" id="GO:0006508">
    <property type="term" value="P:proteolysis"/>
    <property type="evidence" value="ECO:0007669"/>
    <property type="project" value="UniProtKB-KW"/>
</dbReference>
<dbReference type="Pfam" id="PF05299">
    <property type="entry name" value="Peptidase_M61"/>
    <property type="match status" value="1"/>
</dbReference>
<dbReference type="SUPFAM" id="SSF55486">
    <property type="entry name" value="Metalloproteases ('zincins'), catalytic domain"/>
    <property type="match status" value="1"/>
</dbReference>
<dbReference type="InterPro" id="IPR007963">
    <property type="entry name" value="Peptidase_M61_catalytic"/>
</dbReference>
<dbReference type="InterPro" id="IPR001478">
    <property type="entry name" value="PDZ"/>
</dbReference>
<dbReference type="Pfam" id="PF17899">
    <property type="entry name" value="Peptidase_M61_N"/>
    <property type="match status" value="1"/>
</dbReference>
<dbReference type="PROSITE" id="PS50106">
    <property type="entry name" value="PDZ"/>
    <property type="match status" value="1"/>
</dbReference>
<dbReference type="Gene3D" id="1.10.390.10">
    <property type="entry name" value="Neutral Protease Domain 2"/>
    <property type="match status" value="1"/>
</dbReference>
<keyword evidence="3" id="KW-0645">Protease</keyword>